<dbReference type="RefSeq" id="WP_109385347.1">
    <property type="nucleotide sequence ID" value="NZ_QETF01000001.1"/>
</dbReference>
<dbReference type="OrthoDB" id="9780674at2"/>
<name>A0A2V1P782_9RHOB</name>
<proteinExistence type="predicted"/>
<sequence length="332" mass="35426">MTNAAQLVEIWRGGLLESTHQGHAVICDDSGQIIEAWGNPEHVAYPRSSAKMIQALPLIETGAAAQAGLTSEQLALSCASHSAAHIHTDRVQDWIATMGLDDSAFCCGPQVPGDKDAKFELIRAHEGPCRYHNNCSGKHCGFLTVTRHLGAGPDYVAIDHPLQVSIKQAFEDVTEADSPVWGIDGCSAPNHATTIHAMARAMAHFASAHDRADTRAKAMVTLREAMMTHPELVAGEDRACTHLMRACKGKAAIKGGAEGYYIAILPEQRKGVALKIMDGGTRASECTMAALLVRLGVADADDPLIRRYLNPEIKNFAGLVTGEMKSTAGLAS</sequence>
<dbReference type="AlphaFoldDB" id="A0A2V1P782"/>
<evidence type="ECO:0000313" key="1">
    <source>
        <dbReference type="EMBL" id="PWG18371.1"/>
    </source>
</evidence>
<dbReference type="InterPro" id="IPR010349">
    <property type="entry name" value="Asparaginase_II"/>
</dbReference>
<evidence type="ECO:0000313" key="2">
    <source>
        <dbReference type="Proteomes" id="UP000245293"/>
    </source>
</evidence>
<dbReference type="EMBL" id="QETF01000001">
    <property type="protein sequence ID" value="PWG18371.1"/>
    <property type="molecule type" value="Genomic_DNA"/>
</dbReference>
<protein>
    <submittedName>
        <fullName evidence="1">L-asparaginase</fullName>
    </submittedName>
</protein>
<gene>
    <name evidence="1" type="ORF">DFK10_00105</name>
</gene>
<accession>A0A2V1P782</accession>
<dbReference type="Proteomes" id="UP000245293">
    <property type="component" value="Unassembled WGS sequence"/>
</dbReference>
<dbReference type="PANTHER" id="PTHR42110:SF1">
    <property type="entry name" value="L-ASPARAGINASE, PUTATIVE (AFU_ORTHOLOGUE AFUA_3G11890)-RELATED"/>
    <property type="match status" value="1"/>
</dbReference>
<keyword evidence="2" id="KW-1185">Reference proteome</keyword>
<dbReference type="PANTHER" id="PTHR42110">
    <property type="entry name" value="L-ASPARAGINASE, PUTATIVE (AFU_ORTHOLOGUE AFUA_3G11890)-RELATED"/>
    <property type="match status" value="1"/>
</dbReference>
<organism evidence="1 2">
    <name type="scientific">Salibaculum griseiflavum</name>
    <dbReference type="NCBI Taxonomy" id="1914409"/>
    <lineage>
        <taxon>Bacteria</taxon>
        <taxon>Pseudomonadati</taxon>
        <taxon>Pseudomonadota</taxon>
        <taxon>Alphaproteobacteria</taxon>
        <taxon>Rhodobacterales</taxon>
        <taxon>Roseobacteraceae</taxon>
        <taxon>Salibaculum</taxon>
    </lineage>
</organism>
<comment type="caution">
    <text evidence="1">The sequence shown here is derived from an EMBL/GenBank/DDBJ whole genome shotgun (WGS) entry which is preliminary data.</text>
</comment>
<reference evidence="2" key="1">
    <citation type="submission" date="2018-05" db="EMBL/GenBank/DDBJ databases">
        <authorList>
            <person name="Du Z."/>
            <person name="Wang X."/>
        </authorList>
    </citation>
    <scope>NUCLEOTIDE SEQUENCE [LARGE SCALE GENOMIC DNA]</scope>
    <source>
        <strain evidence="2">WDS4C29</strain>
    </source>
</reference>
<dbReference type="Pfam" id="PF06089">
    <property type="entry name" value="Asparaginase_II"/>
    <property type="match status" value="1"/>
</dbReference>